<feature type="compositionally biased region" description="Low complexity" evidence="1">
    <location>
        <begin position="293"/>
        <end position="303"/>
    </location>
</feature>
<evidence type="ECO:0000256" key="1">
    <source>
        <dbReference type="SAM" id="MobiDB-lite"/>
    </source>
</evidence>
<proteinExistence type="predicted"/>
<name>A0ABR3GQX9_9PEZI</name>
<organism evidence="2 3">
    <name type="scientific">Discina gigas</name>
    <dbReference type="NCBI Taxonomy" id="1032678"/>
    <lineage>
        <taxon>Eukaryota</taxon>
        <taxon>Fungi</taxon>
        <taxon>Dikarya</taxon>
        <taxon>Ascomycota</taxon>
        <taxon>Pezizomycotina</taxon>
        <taxon>Pezizomycetes</taxon>
        <taxon>Pezizales</taxon>
        <taxon>Discinaceae</taxon>
        <taxon>Discina</taxon>
    </lineage>
</organism>
<feature type="region of interest" description="Disordered" evidence="1">
    <location>
        <begin position="290"/>
        <end position="320"/>
    </location>
</feature>
<feature type="region of interest" description="Disordered" evidence="1">
    <location>
        <begin position="333"/>
        <end position="361"/>
    </location>
</feature>
<sequence length="361" mass="40276">MSLRRLFCQPAETKLFKGVLLNNYDSLRENRQGHEPPTVSVRESPSGEITIMVRVRSLTGVFATIVQRVSPGFTLSIYPHNPEIVAVHGLSRTVITLPAPETATISISANRRKILEKKHKNFKFATRAEAQDFAHCLLLMNVTASIEIHQMKLFEYNPTSRALNQTCDAQRLEGGSDAMFLHLLKTHEGRQKMLLVRHVPKSPETPKEVNFGALVYVNRSTSLLLDDETSSFSCRFEGIRIRNQPGCTGFKRDGADSDVYDSGGGDVVELTFWSLEDRKKLEIFMKQGKGKSSKSLSPFKKMSGVTSPTQDRIPYDLPGSTADGVRFASRAALSSTTLADPRASRVPPTPEPFKMDENERF</sequence>
<comment type="caution">
    <text evidence="2">The sequence shown here is derived from an EMBL/GenBank/DDBJ whole genome shotgun (WGS) entry which is preliminary data.</text>
</comment>
<gene>
    <name evidence="2" type="ORF">Q9L58_002621</name>
</gene>
<protein>
    <submittedName>
        <fullName evidence="2">Uncharacterized protein</fullName>
    </submittedName>
</protein>
<accession>A0ABR3GQX9</accession>
<evidence type="ECO:0000313" key="2">
    <source>
        <dbReference type="EMBL" id="KAL0638319.1"/>
    </source>
</evidence>
<dbReference type="Proteomes" id="UP001447188">
    <property type="component" value="Unassembled WGS sequence"/>
</dbReference>
<dbReference type="EMBL" id="JBBBZM010000023">
    <property type="protein sequence ID" value="KAL0638319.1"/>
    <property type="molecule type" value="Genomic_DNA"/>
</dbReference>
<keyword evidence="3" id="KW-1185">Reference proteome</keyword>
<evidence type="ECO:0000313" key="3">
    <source>
        <dbReference type="Proteomes" id="UP001447188"/>
    </source>
</evidence>
<reference evidence="2 3" key="1">
    <citation type="submission" date="2024-02" db="EMBL/GenBank/DDBJ databases">
        <title>Discinaceae phylogenomics.</title>
        <authorList>
            <person name="Dirks A.C."/>
            <person name="James T.Y."/>
        </authorList>
    </citation>
    <scope>NUCLEOTIDE SEQUENCE [LARGE SCALE GENOMIC DNA]</scope>
    <source>
        <strain evidence="2 3">ACD0624</strain>
    </source>
</reference>